<dbReference type="KEGG" id="aant:HUK68_02180"/>
<sequence>MKRNSSALAAACVVAVLSLSGCAGGKSWMPWSNTPTDGAAVQQGSGTQGYSSHAGSRVDPYKPLEVHEPR</sequence>
<protein>
    <recommendedName>
        <fullName evidence="5">Lipoprotein</fullName>
    </recommendedName>
</protein>
<dbReference type="EMBL" id="CP054840">
    <property type="protein sequence ID" value="QKV51803.1"/>
    <property type="molecule type" value="Genomic_DNA"/>
</dbReference>
<reference evidence="3 4" key="1">
    <citation type="submission" date="2020-06" db="EMBL/GenBank/DDBJ databases">
        <title>Acidovorax antarctica sp. nov., isolated from Corinth ice sheet soil, Antarctic Fields Peninsula.</title>
        <authorList>
            <person name="Xu Q."/>
            <person name="Peng F."/>
        </authorList>
    </citation>
    <scope>NUCLEOTIDE SEQUENCE [LARGE SCALE GENOMIC DNA]</scope>
    <source>
        <strain evidence="3 4">16-35-5</strain>
    </source>
</reference>
<feature type="compositionally biased region" description="Polar residues" evidence="1">
    <location>
        <begin position="30"/>
        <end position="54"/>
    </location>
</feature>
<feature type="signal peptide" evidence="2">
    <location>
        <begin position="1"/>
        <end position="23"/>
    </location>
</feature>
<keyword evidence="4" id="KW-1185">Reference proteome</keyword>
<dbReference type="AlphaFoldDB" id="A0A6N1X0D9"/>
<name>A0A6N1X0D9_9BURK</name>
<dbReference type="RefSeq" id="WP_175502733.1">
    <property type="nucleotide sequence ID" value="NZ_CAURQT010000002.1"/>
</dbReference>
<proteinExistence type="predicted"/>
<evidence type="ECO:0008006" key="5">
    <source>
        <dbReference type="Google" id="ProtNLM"/>
    </source>
</evidence>
<gene>
    <name evidence="3" type="ORF">HUK68_02180</name>
</gene>
<evidence type="ECO:0000313" key="3">
    <source>
        <dbReference type="EMBL" id="QKV51803.1"/>
    </source>
</evidence>
<dbReference type="Proteomes" id="UP000509579">
    <property type="component" value="Chromosome"/>
</dbReference>
<evidence type="ECO:0000313" key="4">
    <source>
        <dbReference type="Proteomes" id="UP000509579"/>
    </source>
</evidence>
<feature type="chain" id="PRO_5026932398" description="Lipoprotein" evidence="2">
    <location>
        <begin position="24"/>
        <end position="70"/>
    </location>
</feature>
<evidence type="ECO:0000256" key="2">
    <source>
        <dbReference type="SAM" id="SignalP"/>
    </source>
</evidence>
<feature type="region of interest" description="Disordered" evidence="1">
    <location>
        <begin position="28"/>
        <end position="70"/>
    </location>
</feature>
<organism evidence="3 4">
    <name type="scientific">Comamonas antarctica</name>
    <dbReference type="NCBI Taxonomy" id="2743470"/>
    <lineage>
        <taxon>Bacteria</taxon>
        <taxon>Pseudomonadati</taxon>
        <taxon>Pseudomonadota</taxon>
        <taxon>Betaproteobacteria</taxon>
        <taxon>Burkholderiales</taxon>
        <taxon>Comamonadaceae</taxon>
        <taxon>Comamonas</taxon>
    </lineage>
</organism>
<accession>A0A6N1X0D9</accession>
<feature type="compositionally biased region" description="Basic and acidic residues" evidence="1">
    <location>
        <begin position="59"/>
        <end position="70"/>
    </location>
</feature>
<evidence type="ECO:0000256" key="1">
    <source>
        <dbReference type="SAM" id="MobiDB-lite"/>
    </source>
</evidence>
<keyword evidence="2" id="KW-0732">Signal</keyword>
<dbReference type="PROSITE" id="PS51257">
    <property type="entry name" value="PROKAR_LIPOPROTEIN"/>
    <property type="match status" value="1"/>
</dbReference>